<reference evidence="3" key="1">
    <citation type="journal article" date="2023" name="Mol. Phylogenet. Evol.">
        <title>Genome-scale phylogeny and comparative genomics of the fungal order Sordariales.</title>
        <authorList>
            <person name="Hensen N."/>
            <person name="Bonometti L."/>
            <person name="Westerberg I."/>
            <person name="Brannstrom I.O."/>
            <person name="Guillou S."/>
            <person name="Cros-Aarteil S."/>
            <person name="Calhoun S."/>
            <person name="Haridas S."/>
            <person name="Kuo A."/>
            <person name="Mondo S."/>
            <person name="Pangilinan J."/>
            <person name="Riley R."/>
            <person name="LaButti K."/>
            <person name="Andreopoulos B."/>
            <person name="Lipzen A."/>
            <person name="Chen C."/>
            <person name="Yan M."/>
            <person name="Daum C."/>
            <person name="Ng V."/>
            <person name="Clum A."/>
            <person name="Steindorff A."/>
            <person name="Ohm R.A."/>
            <person name="Martin F."/>
            <person name="Silar P."/>
            <person name="Natvig D.O."/>
            <person name="Lalanne C."/>
            <person name="Gautier V."/>
            <person name="Ament-Velasquez S.L."/>
            <person name="Kruys A."/>
            <person name="Hutchinson M.I."/>
            <person name="Powell A.J."/>
            <person name="Barry K."/>
            <person name="Miller A.N."/>
            <person name="Grigoriev I.V."/>
            <person name="Debuchy R."/>
            <person name="Gladieux P."/>
            <person name="Hiltunen Thoren M."/>
            <person name="Johannesson H."/>
        </authorList>
    </citation>
    <scope>NUCLEOTIDE SEQUENCE</scope>
    <source>
        <strain evidence="3">PSN243</strain>
    </source>
</reference>
<reference evidence="3" key="2">
    <citation type="submission" date="2023-05" db="EMBL/GenBank/DDBJ databases">
        <authorList>
            <consortium name="Lawrence Berkeley National Laboratory"/>
            <person name="Steindorff A."/>
            <person name="Hensen N."/>
            <person name="Bonometti L."/>
            <person name="Westerberg I."/>
            <person name="Brannstrom I.O."/>
            <person name="Guillou S."/>
            <person name="Cros-Aarteil S."/>
            <person name="Calhoun S."/>
            <person name="Haridas S."/>
            <person name="Kuo A."/>
            <person name="Mondo S."/>
            <person name="Pangilinan J."/>
            <person name="Riley R."/>
            <person name="Labutti K."/>
            <person name="Andreopoulos B."/>
            <person name="Lipzen A."/>
            <person name="Chen C."/>
            <person name="Yanf M."/>
            <person name="Daum C."/>
            <person name="Ng V."/>
            <person name="Clum A."/>
            <person name="Ohm R."/>
            <person name="Martin F."/>
            <person name="Silar P."/>
            <person name="Natvig D."/>
            <person name="Lalanne C."/>
            <person name="Gautier V."/>
            <person name="Ament-Velasquez S.L."/>
            <person name="Kruys A."/>
            <person name="Hutchinson M.I."/>
            <person name="Powell A.J."/>
            <person name="Barry K."/>
            <person name="Miller A.N."/>
            <person name="Grigoriev I.V."/>
            <person name="Debuchy R."/>
            <person name="Gladieux P."/>
            <person name="Thoren M.H."/>
            <person name="Johannesson H."/>
        </authorList>
    </citation>
    <scope>NUCLEOTIDE SEQUENCE</scope>
    <source>
        <strain evidence="3">PSN243</strain>
    </source>
</reference>
<dbReference type="PANTHER" id="PTHR35910">
    <property type="entry name" value="2EXR DOMAIN-CONTAINING PROTEIN"/>
    <property type="match status" value="1"/>
</dbReference>
<dbReference type="EMBL" id="MU866008">
    <property type="protein sequence ID" value="KAK4442738.1"/>
    <property type="molecule type" value="Genomic_DNA"/>
</dbReference>
<dbReference type="Proteomes" id="UP001321760">
    <property type="component" value="Unassembled WGS sequence"/>
</dbReference>
<comment type="caution">
    <text evidence="3">The sequence shown here is derived from an EMBL/GenBank/DDBJ whole genome shotgun (WGS) entry which is preliminary data.</text>
</comment>
<name>A0AAV9G5N7_9PEZI</name>
<dbReference type="InterPro" id="IPR045518">
    <property type="entry name" value="2EXR"/>
</dbReference>
<dbReference type="Pfam" id="PF20150">
    <property type="entry name" value="2EXR"/>
    <property type="match status" value="1"/>
</dbReference>
<dbReference type="PANTHER" id="PTHR35910:SF1">
    <property type="entry name" value="2EXR DOMAIN-CONTAINING PROTEIN"/>
    <property type="match status" value="1"/>
</dbReference>
<protein>
    <recommendedName>
        <fullName evidence="2">2EXR domain-containing protein</fullName>
    </recommendedName>
</protein>
<evidence type="ECO:0000256" key="1">
    <source>
        <dbReference type="SAM" id="MobiDB-lite"/>
    </source>
</evidence>
<gene>
    <name evidence="3" type="ORF">QBC34DRAFT_224233</name>
</gene>
<feature type="domain" description="2EXR" evidence="2">
    <location>
        <begin position="93"/>
        <end position="198"/>
    </location>
</feature>
<dbReference type="AlphaFoldDB" id="A0AAV9G5N7"/>
<evidence type="ECO:0000313" key="4">
    <source>
        <dbReference type="Proteomes" id="UP001321760"/>
    </source>
</evidence>
<proteinExistence type="predicted"/>
<sequence>MDTPVSRETTALGAKFGELHIGIKSAPDSPDPTALRSPTALTVTVTSLPTPPFSPSAAVETAPPFTLDHPTPDPETTLPEPLFPSPPQPLDTFPLFPLLPAELRLKIWSLSFLPRAIELHAQRTHYADSDRYTGTSGTPRWQSQSRNPAALSVNAEARSAALEFYTIALPLCAPRNEHPGNTRDGDRLLYLNPEEDTVVLLGDLNYGRLTTLLEWFRKQDAAYYSGRRSGRSQGKGKGVRRLAMSVAPWSHMVGAATLKAFARTVFADVEEFVLFIYKEPVPPDGWGGGRVVLEEATAEEDDAYRRYFVFGRGKQFREGDGWISVGKRPLKIADIQFLEGW</sequence>
<organism evidence="3 4">
    <name type="scientific">Podospora aff. communis PSN243</name>
    <dbReference type="NCBI Taxonomy" id="3040156"/>
    <lineage>
        <taxon>Eukaryota</taxon>
        <taxon>Fungi</taxon>
        <taxon>Dikarya</taxon>
        <taxon>Ascomycota</taxon>
        <taxon>Pezizomycotina</taxon>
        <taxon>Sordariomycetes</taxon>
        <taxon>Sordariomycetidae</taxon>
        <taxon>Sordariales</taxon>
        <taxon>Podosporaceae</taxon>
        <taxon>Podospora</taxon>
    </lineage>
</organism>
<evidence type="ECO:0000259" key="2">
    <source>
        <dbReference type="Pfam" id="PF20150"/>
    </source>
</evidence>
<feature type="compositionally biased region" description="Low complexity" evidence="1">
    <location>
        <begin position="66"/>
        <end position="80"/>
    </location>
</feature>
<evidence type="ECO:0000313" key="3">
    <source>
        <dbReference type="EMBL" id="KAK4442738.1"/>
    </source>
</evidence>
<accession>A0AAV9G5N7</accession>
<feature type="region of interest" description="Disordered" evidence="1">
    <location>
        <begin position="46"/>
        <end position="86"/>
    </location>
</feature>
<keyword evidence="4" id="KW-1185">Reference proteome</keyword>